<evidence type="ECO:0000313" key="3">
    <source>
        <dbReference type="EMBL" id="GHJ88909.1"/>
    </source>
</evidence>
<dbReference type="InterPro" id="IPR036638">
    <property type="entry name" value="HLH_DNA-bd_sf"/>
</dbReference>
<name>A0A8H3TZ88_9TREE</name>
<proteinExistence type="predicted"/>
<reference evidence="3" key="1">
    <citation type="submission" date="2020-07" db="EMBL/GenBank/DDBJ databases">
        <title>Draft Genome Sequence of a Deep-Sea Yeast, Naganishia (Cryptococcus) liquefaciens strain N6.</title>
        <authorList>
            <person name="Han Y.W."/>
            <person name="Kajitani R."/>
            <person name="Morimoto H."/>
            <person name="Parhat M."/>
            <person name="Tsubouchi H."/>
            <person name="Bakenova O."/>
            <person name="Ogata M."/>
            <person name="Argunhan B."/>
            <person name="Aoki R."/>
            <person name="Kajiwara S."/>
            <person name="Itoh T."/>
            <person name="Iwasaki H."/>
        </authorList>
    </citation>
    <scope>NUCLEOTIDE SEQUENCE</scope>
    <source>
        <strain evidence="3">N6</strain>
    </source>
</reference>
<feature type="compositionally biased region" description="Basic residues" evidence="1">
    <location>
        <begin position="1"/>
        <end position="12"/>
    </location>
</feature>
<feature type="compositionally biased region" description="Basic residues" evidence="1">
    <location>
        <begin position="71"/>
        <end position="81"/>
    </location>
</feature>
<feature type="domain" description="BHLH" evidence="2">
    <location>
        <begin position="118"/>
        <end position="174"/>
    </location>
</feature>
<dbReference type="PANTHER" id="PTHR46266:SF4">
    <property type="entry name" value="TRANSCRIPTION FACTOR TT8"/>
    <property type="match status" value="1"/>
</dbReference>
<feature type="region of interest" description="Disordered" evidence="1">
    <location>
        <begin position="229"/>
        <end position="262"/>
    </location>
</feature>
<dbReference type="Pfam" id="PF00010">
    <property type="entry name" value="HLH"/>
    <property type="match status" value="1"/>
</dbReference>
<dbReference type="EMBL" id="BLZA01000032">
    <property type="protein sequence ID" value="GHJ88909.1"/>
    <property type="molecule type" value="Genomic_DNA"/>
</dbReference>
<dbReference type="InterPro" id="IPR011598">
    <property type="entry name" value="bHLH_dom"/>
</dbReference>
<accession>A0A8H3TZ88</accession>
<feature type="region of interest" description="Disordered" evidence="1">
    <location>
        <begin position="284"/>
        <end position="333"/>
    </location>
</feature>
<feature type="compositionally biased region" description="Basic and acidic residues" evidence="1">
    <location>
        <begin position="246"/>
        <end position="257"/>
    </location>
</feature>
<feature type="region of interest" description="Disordered" evidence="1">
    <location>
        <begin position="182"/>
        <end position="202"/>
    </location>
</feature>
<feature type="compositionally biased region" description="Acidic residues" evidence="1">
    <location>
        <begin position="35"/>
        <end position="50"/>
    </location>
</feature>
<feature type="compositionally biased region" description="Basic and acidic residues" evidence="1">
    <location>
        <begin position="103"/>
        <end position="129"/>
    </location>
</feature>
<keyword evidence="4" id="KW-1185">Reference proteome</keyword>
<dbReference type="OrthoDB" id="690068at2759"/>
<evidence type="ECO:0000256" key="1">
    <source>
        <dbReference type="SAM" id="MobiDB-lite"/>
    </source>
</evidence>
<feature type="compositionally biased region" description="Low complexity" evidence="1">
    <location>
        <begin position="54"/>
        <end position="70"/>
    </location>
</feature>
<dbReference type="Gene3D" id="4.10.280.10">
    <property type="entry name" value="Helix-loop-helix DNA-binding domain"/>
    <property type="match status" value="1"/>
</dbReference>
<dbReference type="PANTHER" id="PTHR46266">
    <property type="entry name" value="TRANSCRIPTION FACTOR TT8"/>
    <property type="match status" value="1"/>
</dbReference>
<evidence type="ECO:0000313" key="4">
    <source>
        <dbReference type="Proteomes" id="UP000620104"/>
    </source>
</evidence>
<sequence>MSHATAQKRKAHAALDGLSGSKTSGKKPRVSERGEDSDDDNDDDDDDVDEYIPGSSRSSRGIAASSGSRSKTAKPKIRSAKATKIMSVHESGASSSHATPPLADRKGPHGRPLSREQLRKANHSLIERRRREKMNKAFADLRAMVPGLSTESEGLKGEFKLEVLERSVEHMRHLTQSLSALKNSTSVSVQTPSYDSSGEMSSPDNLMASGYAIAAASGLKRKLVIEEDHAGHSHRTSRQSSVQSRSSDDKSPVEGRNKSAGFATPLIPASRLVAGPMLPGGKSALASPVGSSPHSIGRLARDTTRSPFTRADSQATQPEEGLPAHNSVHPSLQPSSSELVHAITAQIPHVPSDSATSAFGDLPSTFFRSAHQRAERATAVEEPSAYTGLPGGHPMARYRNPDLTLPPPLSTNSPTSPFFRPTFAADPNSENQALGRVAPAEPSPFLPPIMGTPALFDNALPHDRHASRTSVSSSTSGFNLGKDEEAAANVLLALSSPEVMTPWQPASNAVQSFASLDRWSLDQGITAIVHDHSTADEQARSRSASLEISPPAGIKAYARNLRRFETVPLVAPIEKYASKVSASRSSSAPEHPTVAVNASPEETPVTSAIKMRMTAMDFLEGPVSMRFS</sequence>
<feature type="region of interest" description="Disordered" evidence="1">
    <location>
        <begin position="1"/>
        <end position="129"/>
    </location>
</feature>
<organism evidence="3 4">
    <name type="scientific">Naganishia liquefaciens</name>
    <dbReference type="NCBI Taxonomy" id="104408"/>
    <lineage>
        <taxon>Eukaryota</taxon>
        <taxon>Fungi</taxon>
        <taxon>Dikarya</taxon>
        <taxon>Basidiomycota</taxon>
        <taxon>Agaricomycotina</taxon>
        <taxon>Tremellomycetes</taxon>
        <taxon>Filobasidiales</taxon>
        <taxon>Filobasidiaceae</taxon>
        <taxon>Naganishia</taxon>
    </lineage>
</organism>
<dbReference type="SMART" id="SM00353">
    <property type="entry name" value="HLH"/>
    <property type="match status" value="1"/>
</dbReference>
<dbReference type="SUPFAM" id="SSF47459">
    <property type="entry name" value="HLH, helix-loop-helix DNA-binding domain"/>
    <property type="match status" value="1"/>
</dbReference>
<evidence type="ECO:0000259" key="2">
    <source>
        <dbReference type="PROSITE" id="PS50888"/>
    </source>
</evidence>
<feature type="region of interest" description="Disordered" evidence="1">
    <location>
        <begin position="581"/>
        <end position="601"/>
    </location>
</feature>
<dbReference type="Proteomes" id="UP000620104">
    <property type="component" value="Unassembled WGS sequence"/>
</dbReference>
<gene>
    <name evidence="3" type="ORF">NliqN6_5311</name>
</gene>
<dbReference type="GO" id="GO:0046983">
    <property type="term" value="F:protein dimerization activity"/>
    <property type="evidence" value="ECO:0007669"/>
    <property type="project" value="InterPro"/>
</dbReference>
<feature type="compositionally biased region" description="Polar residues" evidence="1">
    <location>
        <begin position="305"/>
        <end position="317"/>
    </location>
</feature>
<comment type="caution">
    <text evidence="3">The sequence shown here is derived from an EMBL/GenBank/DDBJ whole genome shotgun (WGS) entry which is preliminary data.</text>
</comment>
<protein>
    <recommendedName>
        <fullName evidence="2">BHLH domain-containing protein</fullName>
    </recommendedName>
</protein>
<dbReference type="AlphaFoldDB" id="A0A8H3TZ88"/>
<dbReference type="PROSITE" id="PS50888">
    <property type="entry name" value="BHLH"/>
    <property type="match status" value="1"/>
</dbReference>